<dbReference type="Gene3D" id="1.10.4020.10">
    <property type="entry name" value="DNA breaking-rejoining enzymes"/>
    <property type="match status" value="1"/>
</dbReference>
<dbReference type="InterPro" id="IPR001584">
    <property type="entry name" value="Integrase_cat-core"/>
</dbReference>
<dbReference type="PANTHER" id="PTHR46888:SF1">
    <property type="entry name" value="RIBONUCLEASE H"/>
    <property type="match status" value="1"/>
</dbReference>
<dbReference type="FunFam" id="3.30.420.10:FF:000032">
    <property type="entry name" value="Retrovirus-related Pol polyprotein from transposon 297-like Protein"/>
    <property type="match status" value="1"/>
</dbReference>
<dbReference type="Pfam" id="PF17921">
    <property type="entry name" value="Integrase_H2C2"/>
    <property type="match status" value="1"/>
</dbReference>
<dbReference type="Pfam" id="PF00665">
    <property type="entry name" value="rve"/>
    <property type="match status" value="1"/>
</dbReference>
<evidence type="ECO:0000259" key="2">
    <source>
        <dbReference type="PROSITE" id="PS50994"/>
    </source>
</evidence>
<dbReference type="Proteomes" id="UP000735302">
    <property type="component" value="Unassembled WGS sequence"/>
</dbReference>
<accession>A0AAV4B0N6</accession>
<organism evidence="3 4">
    <name type="scientific">Plakobranchus ocellatus</name>
    <dbReference type="NCBI Taxonomy" id="259542"/>
    <lineage>
        <taxon>Eukaryota</taxon>
        <taxon>Metazoa</taxon>
        <taxon>Spiralia</taxon>
        <taxon>Lophotrochozoa</taxon>
        <taxon>Mollusca</taxon>
        <taxon>Gastropoda</taxon>
        <taxon>Heterobranchia</taxon>
        <taxon>Euthyneura</taxon>
        <taxon>Panpulmonata</taxon>
        <taxon>Sacoglossa</taxon>
        <taxon>Placobranchoidea</taxon>
        <taxon>Plakobranchidae</taxon>
        <taxon>Plakobranchus</taxon>
    </lineage>
</organism>
<feature type="compositionally biased region" description="Basic and acidic residues" evidence="1">
    <location>
        <begin position="215"/>
        <end position="227"/>
    </location>
</feature>
<dbReference type="GO" id="GO:0003676">
    <property type="term" value="F:nucleic acid binding"/>
    <property type="evidence" value="ECO:0007669"/>
    <property type="project" value="InterPro"/>
</dbReference>
<feature type="domain" description="Integrase catalytic" evidence="2">
    <location>
        <begin position="448"/>
        <end position="607"/>
    </location>
</feature>
<name>A0AAV4B0N6_9GAST</name>
<dbReference type="FunFam" id="1.10.340.70:FF:000001">
    <property type="entry name" value="Retrovirus-related Pol polyprotein from transposon gypsy-like Protein"/>
    <property type="match status" value="1"/>
</dbReference>
<evidence type="ECO:0000313" key="4">
    <source>
        <dbReference type="Proteomes" id="UP000735302"/>
    </source>
</evidence>
<keyword evidence="4" id="KW-1185">Reference proteome</keyword>
<dbReference type="PROSITE" id="PS50994">
    <property type="entry name" value="INTEGRASE"/>
    <property type="match status" value="1"/>
</dbReference>
<protein>
    <submittedName>
        <fullName evidence="3">Gypsy retrotransposon integrase-like protein 1</fullName>
    </submittedName>
</protein>
<dbReference type="GO" id="GO:0015074">
    <property type="term" value="P:DNA integration"/>
    <property type="evidence" value="ECO:0007669"/>
    <property type="project" value="InterPro"/>
</dbReference>
<proteinExistence type="predicted"/>
<comment type="caution">
    <text evidence="3">The sequence shown here is derived from an EMBL/GenBank/DDBJ whole genome shotgun (WGS) entry which is preliminary data.</text>
</comment>
<evidence type="ECO:0000313" key="3">
    <source>
        <dbReference type="EMBL" id="GFO12249.1"/>
    </source>
</evidence>
<dbReference type="SUPFAM" id="SSF47353">
    <property type="entry name" value="Retrovirus capsid dimerization domain-like"/>
    <property type="match status" value="1"/>
</dbReference>
<dbReference type="Gene3D" id="1.10.340.70">
    <property type="match status" value="1"/>
</dbReference>
<dbReference type="InterPro" id="IPR038269">
    <property type="entry name" value="SCAN_sf"/>
</dbReference>
<dbReference type="AlphaFoldDB" id="A0AAV4B0N6"/>
<feature type="region of interest" description="Disordered" evidence="1">
    <location>
        <begin position="15"/>
        <end position="35"/>
    </location>
</feature>
<dbReference type="EMBL" id="BLXT01004391">
    <property type="protein sequence ID" value="GFO12249.1"/>
    <property type="molecule type" value="Genomic_DNA"/>
</dbReference>
<evidence type="ECO:0000256" key="1">
    <source>
        <dbReference type="SAM" id="MobiDB-lite"/>
    </source>
</evidence>
<reference evidence="3 4" key="1">
    <citation type="journal article" date="2021" name="Elife">
        <title>Chloroplast acquisition without the gene transfer in kleptoplastic sea slugs, Plakobranchus ocellatus.</title>
        <authorList>
            <person name="Maeda T."/>
            <person name="Takahashi S."/>
            <person name="Yoshida T."/>
            <person name="Shimamura S."/>
            <person name="Takaki Y."/>
            <person name="Nagai Y."/>
            <person name="Toyoda A."/>
            <person name="Suzuki Y."/>
            <person name="Arimoto A."/>
            <person name="Ishii H."/>
            <person name="Satoh N."/>
            <person name="Nishiyama T."/>
            <person name="Hasebe M."/>
            <person name="Maruyama T."/>
            <person name="Minagawa J."/>
            <person name="Obokata J."/>
            <person name="Shigenobu S."/>
        </authorList>
    </citation>
    <scope>NUCLEOTIDE SEQUENCE [LARGE SCALE GENOMIC DNA]</scope>
</reference>
<dbReference type="InterPro" id="IPR036397">
    <property type="entry name" value="RNaseH_sf"/>
</dbReference>
<sequence length="630" mass="71808">MKLLQAKIEAGIIKNEPDGSGARSNDAGAKHQKLPNFQDGRDDLDIWLTRFERFEESNGWSREKWSSSRCALLTGSALDCYGRLSAEQAKDYDKVKEALMKRYDLTEDGYRHKFRTCKPAEGESPDMFIVRIVMYLDRWIELSKMDKSYEKLKDLIVREQFMDACPEDLATSLREKDLPTLERVAKEAVLFLKARNRKLCDQPCKVFQGNARPRMDSVRPLEPEKRFNGGQRAGEAKTSVADQRSCFKYKKTGHIARYCTAVDSTTKKAGVGVVVKTTEAPGRPRHVCDGGCGDDQGTSEAVTKPLRVPDIERHVGVDRVQLIKLQQKDPRILALVDAGRTSRRGGKVVSFEEARDIVYRRYEDIGRNVDVKQVVLPKPLREYVMSVAHDSITGAHLGIRRTKDKVLSNFYWPGVDGDMTRYCRSCDVCQRTVKKGTEPRVPLEKVPLIDTPFKRVAIDLVGPINPPSEADHRFILTLVDYATRFAEAVPLRKIDMESVAQALVDIYSRLGVPEEVLSDQGAQFISDCMKEVCHFLGIKQKTTSPYHPMCNGLVERFNATLKTCLRRLCIEQPRQWHRYINPLLFAYREVPQESRHFAPFKLLYGRTVRGPIVTKSRLRLAVERTSTREF</sequence>
<dbReference type="InterPro" id="IPR041588">
    <property type="entry name" value="Integrase_H2C2"/>
</dbReference>
<gene>
    <name evidence="3" type="ORF">PoB_003875400</name>
</gene>
<feature type="region of interest" description="Disordered" evidence="1">
    <location>
        <begin position="215"/>
        <end position="236"/>
    </location>
</feature>
<dbReference type="InterPro" id="IPR012337">
    <property type="entry name" value="RNaseH-like_sf"/>
</dbReference>
<dbReference type="Gene3D" id="3.30.420.10">
    <property type="entry name" value="Ribonuclease H-like superfamily/Ribonuclease H"/>
    <property type="match status" value="1"/>
</dbReference>
<dbReference type="PANTHER" id="PTHR46888">
    <property type="entry name" value="ZINC KNUCKLE DOMAINCONTAINING PROTEIN-RELATED"/>
    <property type="match status" value="1"/>
</dbReference>
<dbReference type="SUPFAM" id="SSF53098">
    <property type="entry name" value="Ribonuclease H-like"/>
    <property type="match status" value="1"/>
</dbReference>